<reference evidence="2 3" key="2">
    <citation type="submission" date="2016-11" db="EMBL/GenBank/DDBJ databases">
        <title>The macronuclear genome of Stentor coeruleus: a giant cell with tiny introns.</title>
        <authorList>
            <person name="Slabodnick M."/>
            <person name="Ruby J.G."/>
            <person name="Reiff S.B."/>
            <person name="Swart E.C."/>
            <person name="Gosai S."/>
            <person name="Prabakaran S."/>
            <person name="Witkowska E."/>
            <person name="Larue G.E."/>
            <person name="Fisher S."/>
            <person name="Freeman R.M."/>
            <person name="Gunawardena J."/>
            <person name="Chu W."/>
            <person name="Stover N.A."/>
            <person name="Gregory B.D."/>
            <person name="Nowacki M."/>
            <person name="Derisi J."/>
            <person name="Roy S.W."/>
            <person name="Marshall W.F."/>
            <person name="Sood P."/>
        </authorList>
    </citation>
    <scope>NUCLEOTIDE SEQUENCE [LARGE SCALE GENOMIC DNA]</scope>
    <source>
        <strain evidence="2">WM001</strain>
    </source>
</reference>
<keyword evidence="3" id="KW-1185">Reference proteome</keyword>
<dbReference type="FunFam" id="1.20.140.30:FF:000001">
    <property type="entry name" value="MOB kinase activator 1A"/>
    <property type="match status" value="1"/>
</dbReference>
<name>A0A060BQ48_9CILI</name>
<evidence type="ECO:0000313" key="1">
    <source>
        <dbReference type="EMBL" id="AIA82419.1"/>
    </source>
</evidence>
<dbReference type="SUPFAM" id="SSF101152">
    <property type="entry name" value="Mob1/phocein"/>
    <property type="match status" value="1"/>
</dbReference>
<dbReference type="Proteomes" id="UP000187209">
    <property type="component" value="Unassembled WGS sequence"/>
</dbReference>
<protein>
    <submittedName>
        <fullName evidence="1">Mob1d</fullName>
    </submittedName>
</protein>
<dbReference type="SMART" id="SM01388">
    <property type="entry name" value="Mob1_phocein"/>
    <property type="match status" value="1"/>
</dbReference>
<dbReference type="InterPro" id="IPR036703">
    <property type="entry name" value="MOB_kinase_act_sf"/>
</dbReference>
<dbReference type="EMBL" id="MPUH01000560">
    <property type="protein sequence ID" value="OMJ77723.1"/>
    <property type="molecule type" value="Genomic_DNA"/>
</dbReference>
<evidence type="ECO:0000313" key="3">
    <source>
        <dbReference type="Proteomes" id="UP000187209"/>
    </source>
</evidence>
<organism evidence="1">
    <name type="scientific">Stentor coeruleus</name>
    <dbReference type="NCBI Taxonomy" id="5963"/>
    <lineage>
        <taxon>Eukaryota</taxon>
        <taxon>Sar</taxon>
        <taxon>Alveolata</taxon>
        <taxon>Ciliophora</taxon>
        <taxon>Postciliodesmatophora</taxon>
        <taxon>Heterotrichea</taxon>
        <taxon>Heterotrichida</taxon>
        <taxon>Stentoridae</taxon>
        <taxon>Stentor</taxon>
    </lineage>
</organism>
<evidence type="ECO:0000313" key="2">
    <source>
        <dbReference type="EMBL" id="OMJ77723.1"/>
    </source>
</evidence>
<dbReference type="EMBL" id="KJ649656">
    <property type="protein sequence ID" value="AIA82419.1"/>
    <property type="molecule type" value="Genomic_DNA"/>
</dbReference>
<dbReference type="PANTHER" id="PTHR22599">
    <property type="entry name" value="MPS ONE BINDER KINASE ACTIVATOR-LIKE MOB"/>
    <property type="match status" value="1"/>
</dbReference>
<sequence length="226" mass="26263">MDKASDKNKSFRPKKRIEKGQRGYGLKQIAKMTLGSGNLDLAVELPTGEDLNEWLAVNTIEFYNEINLIYGALLEFCTPETCPIMSAGPKYEYLWADGQNIKTPLKVSASEYIDFLMTWVESQLNNESLFPTQIGVQFSKNFLSTIKVIFKRLFRVYAHIYHTHFQHIMSLGMEYHLNTCFKHFIFFIDRFKLVDQKELAPLAELIQQFRERGRERMEREASGGRG</sequence>
<dbReference type="AlphaFoldDB" id="A0A060BQ48"/>
<dbReference type="Pfam" id="PF03637">
    <property type="entry name" value="Mob1_phocein"/>
    <property type="match status" value="1"/>
</dbReference>
<accession>A0A060BQ48</accession>
<proteinExistence type="predicted"/>
<dbReference type="InterPro" id="IPR005301">
    <property type="entry name" value="MOB_kinase_act_fam"/>
</dbReference>
<dbReference type="OrthoDB" id="8170117at2759"/>
<dbReference type="Gene3D" id="1.20.140.30">
    <property type="entry name" value="MOB kinase activator"/>
    <property type="match status" value="1"/>
</dbReference>
<gene>
    <name evidence="1" type="primary">Mob1d</name>
    <name evidence="2" type="ORF">SteCoe_22627</name>
</gene>
<reference evidence="1" key="1">
    <citation type="journal article" date="2014" name="PLoS Biol.">
        <title>The kinase regulator mob1 acts as a patterning protein for stentor morphogenesis.</title>
        <authorList>
            <person name="Slabodnick M.M."/>
            <person name="Ruby J.G."/>
            <person name="Dunn J.G."/>
            <person name="Feldman J.L."/>
            <person name="DeRisi J.L."/>
            <person name="Marshall W.F."/>
        </authorList>
    </citation>
    <scope>NUCLEOTIDE SEQUENCE</scope>
</reference>